<comment type="caution">
    <text evidence="5">The sequence shown here is derived from an EMBL/GenBank/DDBJ whole genome shotgun (WGS) entry which is preliminary data.</text>
</comment>
<keyword evidence="2" id="KW-0378">Hydrolase</keyword>
<gene>
    <name evidence="5" type="ORF">NPX13_g1622</name>
</gene>
<dbReference type="SUPFAM" id="SSF53474">
    <property type="entry name" value="alpha/beta-Hydrolases"/>
    <property type="match status" value="1"/>
</dbReference>
<dbReference type="GO" id="GO:0016787">
    <property type="term" value="F:hydrolase activity"/>
    <property type="evidence" value="ECO:0007669"/>
    <property type="project" value="UniProtKB-KW"/>
</dbReference>
<evidence type="ECO:0000256" key="1">
    <source>
        <dbReference type="ARBA" id="ARBA00005964"/>
    </source>
</evidence>
<proteinExistence type="inferred from homology"/>
<accession>A0A9W8NL28</accession>
<evidence type="ECO:0000256" key="2">
    <source>
        <dbReference type="ARBA" id="ARBA00022801"/>
    </source>
</evidence>
<dbReference type="PANTHER" id="PTHR43142:SF1">
    <property type="entry name" value="CARBOXYLIC ESTER HYDROLASE"/>
    <property type="match status" value="1"/>
</dbReference>
<dbReference type="Pfam" id="PF00135">
    <property type="entry name" value="COesterase"/>
    <property type="match status" value="1"/>
</dbReference>
<dbReference type="EMBL" id="JANPWZ010000152">
    <property type="protein sequence ID" value="KAJ3578940.1"/>
    <property type="molecule type" value="Genomic_DNA"/>
</dbReference>
<feature type="region of interest" description="Disordered" evidence="3">
    <location>
        <begin position="54"/>
        <end position="81"/>
    </location>
</feature>
<dbReference type="Proteomes" id="UP001148614">
    <property type="component" value="Unassembled WGS sequence"/>
</dbReference>
<evidence type="ECO:0000259" key="4">
    <source>
        <dbReference type="Pfam" id="PF00135"/>
    </source>
</evidence>
<keyword evidence="6" id="KW-1185">Reference proteome</keyword>
<evidence type="ECO:0000313" key="6">
    <source>
        <dbReference type="Proteomes" id="UP001148614"/>
    </source>
</evidence>
<dbReference type="InterPro" id="IPR029058">
    <property type="entry name" value="AB_hydrolase_fold"/>
</dbReference>
<evidence type="ECO:0000256" key="3">
    <source>
        <dbReference type="SAM" id="MobiDB-lite"/>
    </source>
</evidence>
<protein>
    <recommendedName>
        <fullName evidence="4">Carboxylesterase type B domain-containing protein</fullName>
    </recommendedName>
</protein>
<evidence type="ECO:0000313" key="5">
    <source>
        <dbReference type="EMBL" id="KAJ3578940.1"/>
    </source>
</evidence>
<name>A0A9W8NL28_9PEZI</name>
<sequence>MFCPKKPTLRSIKSGVIALAVGYRKISVLRYDNQTEHFLNIKFAYDTSRPRRFAPPEPLIPSEGSGISANEPGPACPQSKAGLPPFFDKTPVTSEDCLSLRVTRASGTAAIDKKPVVVWLYGGPRDRFRYT</sequence>
<organism evidence="5 6">
    <name type="scientific">Xylaria arbuscula</name>
    <dbReference type="NCBI Taxonomy" id="114810"/>
    <lineage>
        <taxon>Eukaryota</taxon>
        <taxon>Fungi</taxon>
        <taxon>Dikarya</taxon>
        <taxon>Ascomycota</taxon>
        <taxon>Pezizomycotina</taxon>
        <taxon>Sordariomycetes</taxon>
        <taxon>Xylariomycetidae</taxon>
        <taxon>Xylariales</taxon>
        <taxon>Xylariaceae</taxon>
        <taxon>Xylaria</taxon>
    </lineage>
</organism>
<dbReference type="Gene3D" id="3.40.50.1820">
    <property type="entry name" value="alpha/beta hydrolase"/>
    <property type="match status" value="1"/>
</dbReference>
<dbReference type="InterPro" id="IPR002018">
    <property type="entry name" value="CarbesteraseB"/>
</dbReference>
<reference evidence="5" key="1">
    <citation type="submission" date="2022-07" db="EMBL/GenBank/DDBJ databases">
        <title>Genome Sequence of Xylaria arbuscula.</title>
        <authorList>
            <person name="Buettner E."/>
        </authorList>
    </citation>
    <scope>NUCLEOTIDE SEQUENCE</scope>
    <source>
        <strain evidence="5">VT107</strain>
    </source>
</reference>
<dbReference type="PANTHER" id="PTHR43142">
    <property type="entry name" value="CARBOXYLIC ESTER HYDROLASE"/>
    <property type="match status" value="1"/>
</dbReference>
<dbReference type="AlphaFoldDB" id="A0A9W8NL28"/>
<dbReference type="VEuPathDB" id="FungiDB:F4678DRAFT_476671"/>
<comment type="similarity">
    <text evidence="1">Belongs to the type-B carboxylesterase/lipase family.</text>
</comment>
<feature type="domain" description="Carboxylesterase type B" evidence="4">
    <location>
        <begin position="31"/>
        <end position="123"/>
    </location>
</feature>